<dbReference type="Pfam" id="PF01466">
    <property type="entry name" value="Skp1"/>
    <property type="match status" value="1"/>
</dbReference>
<dbReference type="InterPro" id="IPR001232">
    <property type="entry name" value="SKP1-like"/>
</dbReference>
<dbReference type="Pfam" id="PF03931">
    <property type="entry name" value="Skp1_POZ"/>
    <property type="match status" value="2"/>
</dbReference>
<comment type="caution">
    <text evidence="5">The sequence shown here is derived from an EMBL/GenBank/DDBJ whole genome shotgun (WGS) entry which is preliminary data.</text>
</comment>
<comment type="similarity">
    <text evidence="1">Belongs to the SKP1 family.</text>
</comment>
<protein>
    <submittedName>
        <fullName evidence="5">S-phase kinase-associated protein 1</fullName>
    </submittedName>
</protein>
<dbReference type="SUPFAM" id="SSF54695">
    <property type="entry name" value="POZ domain"/>
    <property type="match status" value="2"/>
</dbReference>
<dbReference type="SUPFAM" id="SSF81382">
    <property type="entry name" value="Skp1 dimerisation domain-like"/>
    <property type="match status" value="2"/>
</dbReference>
<dbReference type="InterPro" id="IPR011333">
    <property type="entry name" value="SKP1/BTB/POZ_sf"/>
</dbReference>
<dbReference type="SMART" id="SM00512">
    <property type="entry name" value="Skp1"/>
    <property type="match status" value="2"/>
</dbReference>
<evidence type="ECO:0000259" key="4">
    <source>
        <dbReference type="Pfam" id="PF03931"/>
    </source>
</evidence>
<evidence type="ECO:0000256" key="1">
    <source>
        <dbReference type="ARBA" id="ARBA00009993"/>
    </source>
</evidence>
<dbReference type="GO" id="GO:0016301">
    <property type="term" value="F:kinase activity"/>
    <property type="evidence" value="ECO:0007669"/>
    <property type="project" value="UniProtKB-KW"/>
</dbReference>
<reference evidence="5 6" key="1">
    <citation type="journal article" date="2016" name="Genome Biol. Evol.">
        <title>Gene Family Evolution Reflects Adaptation to Soil Environmental Stressors in the Genome of the Collembolan Orchesella cincta.</title>
        <authorList>
            <person name="Faddeeva-Vakhrusheva A."/>
            <person name="Derks M.F."/>
            <person name="Anvar S.Y."/>
            <person name="Agamennone V."/>
            <person name="Suring W."/>
            <person name="Smit S."/>
            <person name="van Straalen N.M."/>
            <person name="Roelofs D."/>
        </authorList>
    </citation>
    <scope>NUCLEOTIDE SEQUENCE [LARGE SCALE GENOMIC DNA]</scope>
    <source>
        <tissue evidence="5">Mixed pool</tissue>
    </source>
</reference>
<keyword evidence="5" id="KW-0808">Transferase</keyword>
<proteinExistence type="inferred from homology"/>
<evidence type="ECO:0000259" key="3">
    <source>
        <dbReference type="Pfam" id="PF01466"/>
    </source>
</evidence>
<accession>A0A1D2MBP1</accession>
<dbReference type="FunFam" id="3.30.710.10:FF:000124">
    <property type="entry name" value="Protein CBG09126"/>
    <property type="match status" value="2"/>
</dbReference>
<name>A0A1D2MBP1_ORCCI</name>
<feature type="domain" description="SKP1 component dimerisation" evidence="3">
    <location>
        <begin position="281"/>
        <end position="328"/>
    </location>
</feature>
<organism evidence="5 6">
    <name type="scientific">Orchesella cincta</name>
    <name type="common">Springtail</name>
    <name type="synonym">Podura cincta</name>
    <dbReference type="NCBI Taxonomy" id="48709"/>
    <lineage>
        <taxon>Eukaryota</taxon>
        <taxon>Metazoa</taxon>
        <taxon>Ecdysozoa</taxon>
        <taxon>Arthropoda</taxon>
        <taxon>Hexapoda</taxon>
        <taxon>Collembola</taxon>
        <taxon>Entomobryomorpha</taxon>
        <taxon>Entomobryoidea</taxon>
        <taxon>Orchesellidae</taxon>
        <taxon>Orchesellinae</taxon>
        <taxon>Orchesella</taxon>
    </lineage>
</organism>
<keyword evidence="5" id="KW-0418">Kinase</keyword>
<evidence type="ECO:0000256" key="2">
    <source>
        <dbReference type="ARBA" id="ARBA00022786"/>
    </source>
</evidence>
<sequence>MPKLRLQSSDKEEFLVDLETTSCSTMLTTMLADLGLEKREEGKEEVVPLLNVDARILKMVLEWAERRLEVMDCVSRRTDNYSVGSDNNQDDWEANFFKNFDKETLFELLKAADYLDVKDLHDKACKAVGETFFAGKDPDEIRAALGIENVIIQQDEMPTSHVTPTCPRVMLESSDKGFILADIEIVQASPTIKELMAKLGWNAKEGGDCKAIKLSQVNFEVLKIIIEWLEYHRNDPYLPSTTRFTENPTNVIEAWDEDFFRGLDTGRLMELILSAQYLELKGLEDVACKFMANLMIGKTAEQIGEILNIKCDLSDQEKKQIDIDNQWALNSN</sequence>
<dbReference type="PANTHER" id="PTHR11165">
    <property type="entry name" value="SKP1"/>
    <property type="match status" value="1"/>
</dbReference>
<dbReference type="AlphaFoldDB" id="A0A1D2MBP1"/>
<dbReference type="InterPro" id="IPR036296">
    <property type="entry name" value="SKP1-like_dim_sf"/>
</dbReference>
<evidence type="ECO:0000313" key="6">
    <source>
        <dbReference type="Proteomes" id="UP000094527"/>
    </source>
</evidence>
<dbReference type="Proteomes" id="UP000094527">
    <property type="component" value="Unassembled WGS sequence"/>
</dbReference>
<evidence type="ECO:0000313" key="5">
    <source>
        <dbReference type="EMBL" id="ODM90405.1"/>
    </source>
</evidence>
<gene>
    <name evidence="5" type="ORF">Ocin01_16276</name>
</gene>
<feature type="domain" description="SKP1 component POZ" evidence="4">
    <location>
        <begin position="169"/>
        <end position="234"/>
    </location>
</feature>
<feature type="domain" description="SKP1 component POZ" evidence="4">
    <location>
        <begin position="3"/>
        <end position="66"/>
    </location>
</feature>
<keyword evidence="6" id="KW-1185">Reference proteome</keyword>
<dbReference type="InterPro" id="IPR016072">
    <property type="entry name" value="Skp1_comp_dimer"/>
</dbReference>
<dbReference type="EMBL" id="LJIJ01001983">
    <property type="protein sequence ID" value="ODM90405.1"/>
    <property type="molecule type" value="Genomic_DNA"/>
</dbReference>
<dbReference type="GO" id="GO:0006511">
    <property type="term" value="P:ubiquitin-dependent protein catabolic process"/>
    <property type="evidence" value="ECO:0007669"/>
    <property type="project" value="InterPro"/>
</dbReference>
<keyword evidence="2" id="KW-0833">Ubl conjugation pathway</keyword>
<dbReference type="OrthoDB" id="2342932at2759"/>
<dbReference type="STRING" id="48709.A0A1D2MBP1"/>
<dbReference type="Gene3D" id="3.30.710.10">
    <property type="entry name" value="Potassium Channel Kv1.1, Chain A"/>
    <property type="match status" value="2"/>
</dbReference>
<dbReference type="InterPro" id="IPR016073">
    <property type="entry name" value="Skp1_comp_POZ"/>
</dbReference>
<dbReference type="InterPro" id="IPR016897">
    <property type="entry name" value="SKP1"/>
</dbReference>